<dbReference type="InterPro" id="IPR001610">
    <property type="entry name" value="PAC"/>
</dbReference>
<dbReference type="RefSeq" id="WP_232569206.1">
    <property type="nucleotide sequence ID" value="NZ_CP089466.1"/>
</dbReference>
<organism evidence="5 6">
    <name type="scientific">Halobacterium litoreum</name>
    <dbReference type="NCBI Taxonomy" id="2039234"/>
    <lineage>
        <taxon>Archaea</taxon>
        <taxon>Methanobacteriati</taxon>
        <taxon>Methanobacteriota</taxon>
        <taxon>Stenosarchaea group</taxon>
        <taxon>Halobacteria</taxon>
        <taxon>Halobacteriales</taxon>
        <taxon>Halobacteriaceae</taxon>
        <taxon>Halobacterium</taxon>
    </lineage>
</organism>
<dbReference type="InterPro" id="IPR050595">
    <property type="entry name" value="Bact_response_regulator"/>
</dbReference>
<keyword evidence="6" id="KW-1185">Reference proteome</keyword>
<reference evidence="5 6" key="1">
    <citation type="journal article" date="2019" name="Int. J. Syst. Evol. Microbiol.">
        <title>The Global Catalogue of Microorganisms (GCM) 10K type strain sequencing project: providing services to taxonomists for standard genome sequencing and annotation.</title>
        <authorList>
            <consortium name="The Broad Institute Genomics Platform"/>
            <consortium name="The Broad Institute Genome Sequencing Center for Infectious Disease"/>
            <person name="Wu L."/>
            <person name="Ma J."/>
        </authorList>
    </citation>
    <scope>NUCLEOTIDE SEQUENCE [LARGE SCALE GENOMIC DNA]</scope>
    <source>
        <strain evidence="5 6">CGMCC 1.12562</strain>
    </source>
</reference>
<dbReference type="NCBIfam" id="TIGR00229">
    <property type="entry name" value="sensory_box"/>
    <property type="match status" value="2"/>
</dbReference>
<evidence type="ECO:0000256" key="2">
    <source>
        <dbReference type="PROSITE-ProRule" id="PRU00169"/>
    </source>
</evidence>
<dbReference type="Pfam" id="PF08447">
    <property type="entry name" value="PAS_3"/>
    <property type="match status" value="1"/>
</dbReference>
<dbReference type="InterPro" id="IPR011006">
    <property type="entry name" value="CheY-like_superfamily"/>
</dbReference>
<dbReference type="GeneID" id="69117901"/>
<dbReference type="Pfam" id="PF08448">
    <property type="entry name" value="PAS_4"/>
    <property type="match status" value="1"/>
</dbReference>
<dbReference type="InterPro" id="IPR013656">
    <property type="entry name" value="PAS_4"/>
</dbReference>
<keyword evidence="1 2" id="KW-0597">Phosphoprotein</keyword>
<accession>A0ABD5NA00</accession>
<proteinExistence type="predicted"/>
<protein>
    <submittedName>
        <fullName evidence="5">PAS domain S-box protein</fullName>
    </submittedName>
</protein>
<dbReference type="PROSITE" id="PS50112">
    <property type="entry name" value="PAS"/>
    <property type="match status" value="2"/>
</dbReference>
<dbReference type="Proteomes" id="UP001595660">
    <property type="component" value="Unassembled WGS sequence"/>
</dbReference>
<dbReference type="SUPFAM" id="SSF52172">
    <property type="entry name" value="CheY-like"/>
    <property type="match status" value="1"/>
</dbReference>
<dbReference type="CDD" id="cd00130">
    <property type="entry name" value="PAS"/>
    <property type="match status" value="2"/>
</dbReference>
<dbReference type="SMART" id="SM00448">
    <property type="entry name" value="REC"/>
    <property type="match status" value="1"/>
</dbReference>
<dbReference type="Pfam" id="PF00072">
    <property type="entry name" value="Response_reg"/>
    <property type="match status" value="1"/>
</dbReference>
<feature type="domain" description="PAS" evidence="4">
    <location>
        <begin position="146"/>
        <end position="221"/>
    </location>
</feature>
<evidence type="ECO:0000313" key="5">
    <source>
        <dbReference type="EMBL" id="MFC3476189.1"/>
    </source>
</evidence>
<comment type="caution">
    <text evidence="5">The sequence shown here is derived from an EMBL/GenBank/DDBJ whole genome shotgun (WGS) entry which is preliminary data.</text>
</comment>
<feature type="domain" description="Response regulatory" evidence="3">
    <location>
        <begin position="15"/>
        <end position="131"/>
    </location>
</feature>
<evidence type="ECO:0000256" key="1">
    <source>
        <dbReference type="ARBA" id="ARBA00022553"/>
    </source>
</evidence>
<evidence type="ECO:0000313" key="6">
    <source>
        <dbReference type="Proteomes" id="UP001595660"/>
    </source>
</evidence>
<dbReference type="SMART" id="SM00091">
    <property type="entry name" value="PAS"/>
    <property type="match status" value="2"/>
</dbReference>
<dbReference type="CDD" id="cd00156">
    <property type="entry name" value="REC"/>
    <property type="match status" value="1"/>
</dbReference>
<dbReference type="AlphaFoldDB" id="A0ABD5NA00"/>
<dbReference type="EMBL" id="JBHRWN010000002">
    <property type="protein sequence ID" value="MFC3476189.1"/>
    <property type="molecule type" value="Genomic_DNA"/>
</dbReference>
<dbReference type="InterPro" id="IPR001789">
    <property type="entry name" value="Sig_transdc_resp-reg_receiver"/>
</dbReference>
<dbReference type="Gene3D" id="3.40.50.2300">
    <property type="match status" value="1"/>
</dbReference>
<feature type="modified residue" description="4-aspartylphosphate" evidence="2">
    <location>
        <position position="66"/>
    </location>
</feature>
<dbReference type="InterPro" id="IPR000014">
    <property type="entry name" value="PAS"/>
</dbReference>
<name>A0ABD5NA00_9EURY</name>
<evidence type="ECO:0000259" key="4">
    <source>
        <dbReference type="PROSITE" id="PS50112"/>
    </source>
</evidence>
<evidence type="ECO:0000259" key="3">
    <source>
        <dbReference type="PROSITE" id="PS50110"/>
    </source>
</evidence>
<dbReference type="SMART" id="SM00086">
    <property type="entry name" value="PAC"/>
    <property type="match status" value="2"/>
</dbReference>
<dbReference type="PANTHER" id="PTHR44591">
    <property type="entry name" value="STRESS RESPONSE REGULATOR PROTEIN 1"/>
    <property type="match status" value="1"/>
</dbReference>
<gene>
    <name evidence="5" type="ORF">ACFOKC_00475</name>
</gene>
<dbReference type="Gene3D" id="3.30.450.20">
    <property type="entry name" value="PAS domain"/>
    <property type="match status" value="2"/>
</dbReference>
<dbReference type="SUPFAM" id="SSF55785">
    <property type="entry name" value="PYP-like sensor domain (PAS domain)"/>
    <property type="match status" value="2"/>
</dbReference>
<dbReference type="PROSITE" id="PS50110">
    <property type="entry name" value="RESPONSE_REGULATORY"/>
    <property type="match status" value="1"/>
</dbReference>
<dbReference type="PANTHER" id="PTHR44591:SF3">
    <property type="entry name" value="RESPONSE REGULATORY DOMAIN-CONTAINING PROTEIN"/>
    <property type="match status" value="1"/>
</dbReference>
<dbReference type="InterPro" id="IPR013655">
    <property type="entry name" value="PAS_fold_3"/>
</dbReference>
<dbReference type="InterPro" id="IPR035965">
    <property type="entry name" value="PAS-like_dom_sf"/>
</dbReference>
<feature type="domain" description="PAS" evidence="4">
    <location>
        <begin position="276"/>
        <end position="354"/>
    </location>
</feature>
<sequence>MNFRGRGGSDDGRIRVLHVDDEPGFADLAATFLEREDDAFEVETATSVSDGLDALDDRDVDCVVSDYDMPGRNGIEFLEAVREDHPDLPFVLFTGKGSEEIASDAISAGVTDYLQKGPATEQYAILANRIRNVVDRVRSRRALDERNRRLETLIQNLPGMVYRCRNEPEWPMEFVGGECEALTGYAASALETGDVAWGSDVLHPDDDERVWDAVQSALDAGDPFEVTYRIRTRSGDERVVWERGRGIYADDDLEALEGFITDVTEREHRKRQLERKNARLEALFENSPDMINVHDEEGVIVDANRRFCEELGYDEETVVGMAVWDVDVNATPEDVRAMDAETTTGDLRRIVSEFQRSDGSEFPVEAHLTQLDIDGDDRYLAISRDISERNDE</sequence>